<dbReference type="GO" id="GO:0003972">
    <property type="term" value="F:RNA ligase (ATP) activity"/>
    <property type="evidence" value="ECO:0007669"/>
    <property type="project" value="InterPro"/>
</dbReference>
<gene>
    <name evidence="2" type="ORF">SELMODRAFT_186974</name>
</gene>
<evidence type="ECO:0008006" key="4">
    <source>
        <dbReference type="Google" id="ProtNLM"/>
    </source>
</evidence>
<evidence type="ECO:0000313" key="3">
    <source>
        <dbReference type="Proteomes" id="UP000001514"/>
    </source>
</evidence>
<feature type="region of interest" description="Disordered" evidence="1">
    <location>
        <begin position="542"/>
        <end position="562"/>
    </location>
</feature>
<sequence>MTETAYPAKKGQTKVKSEVRATFYPKFENEKSDQEIRSRMIEVVASGRGVVEVTLKHSGSLFMYAGDGQAFAKNSYGNLYTAVGVYVLGKTLEQAWGDQAKAKQREFNAYLKEHRISISMELVTAVLGDHGQRPLKDYVVVTAVTELTGRPRFFSTPDLVEFCRKWRLPTNEVWLFSTRKSASTCFAAYDVLCEQSIYTLVRDNFNKIADATVPGTESHAVVQGEILEGLVARIVSFESGKKLKLVAEKYPVPDHAPGKCAYTAPGLREICMANRQSEKEQSKALLKAVGTDFCSDWNAWFDKEKDAAQTAWLNKFLQTPPADDPTAKLQEMVNLLRQKNMRVKFKCQSRQGSENEFTMTIHVLQDSVFRRYQKEMQYNPSLWPLYRGFFVDVMLTRDSQNNSSSSNETEEVTLGHLDQDAMADDAEHLMVKLKFLTYKIRTFLIRNGIDILFNKGKQGYKDYYFRQMQIWGTSAEKQRELSRMLDEWASHITQKIKIGKLKEGSYLSEAEPFLKAFASRSTKNQLLVGQAGTDIDTAAHLAASREGDDEEGDLKQDVGASPDVPISHEGIKAKGLLVFFPGIPGCAKSALCNEIISTPGGIGDKRPMKSLMGDMIKGRYWPKLEEERKKNPNVITLADKNAPTADVWKLVTDICKSTDATAVPIVPDSEGTDSNPFSLDALAVFIFRVLHREKHPGNLDKNSLYPGYVLMMFYNLYDGMDRSEFDAELHKRFGYLIKFPLLKPNRPPLPGPLKAVLDEGLELFRKHAAKHGKADPSKGSFKGEWDAWEKKLKDTMLAHSAHISGIQVPFEDVVKSVREKLRDVVTGNVQVHMPDTQERKFRAFNYAAVSLPVDGILSALAKVSSADAGAKAFLAPKNLSNTLRAGHVTLAHVRSHGAAAVAEYGAYVGTEVPVKFTAFLYCPRMCAFEAQLDSKSVASKNPMPHVTLWTAPGTPPKEAGSLGKLAAEGQATRVVLRQPIVVTGKVEFKM</sequence>
<protein>
    <recommendedName>
        <fullName evidence="4">tRNA ligase phosphodiesterase domain-containing protein</fullName>
    </recommendedName>
</protein>
<reference evidence="2 3" key="1">
    <citation type="journal article" date="2011" name="Science">
        <title>The Selaginella genome identifies genetic changes associated with the evolution of vascular plants.</title>
        <authorList>
            <person name="Banks J.A."/>
            <person name="Nishiyama T."/>
            <person name="Hasebe M."/>
            <person name="Bowman J.L."/>
            <person name="Gribskov M."/>
            <person name="dePamphilis C."/>
            <person name="Albert V.A."/>
            <person name="Aono N."/>
            <person name="Aoyama T."/>
            <person name="Ambrose B.A."/>
            <person name="Ashton N.W."/>
            <person name="Axtell M.J."/>
            <person name="Barker E."/>
            <person name="Barker M.S."/>
            <person name="Bennetzen J.L."/>
            <person name="Bonawitz N.D."/>
            <person name="Chapple C."/>
            <person name="Cheng C."/>
            <person name="Correa L.G."/>
            <person name="Dacre M."/>
            <person name="DeBarry J."/>
            <person name="Dreyer I."/>
            <person name="Elias M."/>
            <person name="Engstrom E.M."/>
            <person name="Estelle M."/>
            <person name="Feng L."/>
            <person name="Finet C."/>
            <person name="Floyd S.K."/>
            <person name="Frommer W.B."/>
            <person name="Fujita T."/>
            <person name="Gramzow L."/>
            <person name="Gutensohn M."/>
            <person name="Harholt J."/>
            <person name="Hattori M."/>
            <person name="Heyl A."/>
            <person name="Hirai T."/>
            <person name="Hiwatashi Y."/>
            <person name="Ishikawa M."/>
            <person name="Iwata M."/>
            <person name="Karol K.G."/>
            <person name="Koehler B."/>
            <person name="Kolukisaoglu U."/>
            <person name="Kubo M."/>
            <person name="Kurata T."/>
            <person name="Lalonde S."/>
            <person name="Li K."/>
            <person name="Li Y."/>
            <person name="Litt A."/>
            <person name="Lyons E."/>
            <person name="Manning G."/>
            <person name="Maruyama T."/>
            <person name="Michael T.P."/>
            <person name="Mikami K."/>
            <person name="Miyazaki S."/>
            <person name="Morinaga S."/>
            <person name="Murata T."/>
            <person name="Mueller-Roeber B."/>
            <person name="Nelson D.R."/>
            <person name="Obara M."/>
            <person name="Oguri Y."/>
            <person name="Olmstead R.G."/>
            <person name="Onodera N."/>
            <person name="Petersen B.L."/>
            <person name="Pils B."/>
            <person name="Prigge M."/>
            <person name="Rensing S.A."/>
            <person name="Riano-Pachon D.M."/>
            <person name="Roberts A.W."/>
            <person name="Sato Y."/>
            <person name="Scheller H.V."/>
            <person name="Schulz B."/>
            <person name="Schulz C."/>
            <person name="Shakirov E.V."/>
            <person name="Shibagaki N."/>
            <person name="Shinohara N."/>
            <person name="Shippen D.E."/>
            <person name="Soerensen I."/>
            <person name="Sotooka R."/>
            <person name="Sugimoto N."/>
            <person name="Sugita M."/>
            <person name="Sumikawa N."/>
            <person name="Tanurdzic M."/>
            <person name="Theissen G."/>
            <person name="Ulvskov P."/>
            <person name="Wakazuki S."/>
            <person name="Weng J.K."/>
            <person name="Willats W.W."/>
            <person name="Wipf D."/>
            <person name="Wolf P.G."/>
            <person name="Yang L."/>
            <person name="Zimmer A.D."/>
            <person name="Zhu Q."/>
            <person name="Mitros T."/>
            <person name="Hellsten U."/>
            <person name="Loque D."/>
            <person name="Otillar R."/>
            <person name="Salamov A."/>
            <person name="Schmutz J."/>
            <person name="Shapiro H."/>
            <person name="Lindquist E."/>
            <person name="Lucas S."/>
            <person name="Rokhsar D."/>
            <person name="Grigoriev I.V."/>
        </authorList>
    </citation>
    <scope>NUCLEOTIDE SEQUENCE [LARGE SCALE GENOMIC DNA]</scope>
</reference>
<dbReference type="GO" id="GO:0006388">
    <property type="term" value="P:tRNA splicing, via endonucleolytic cleavage and ligation"/>
    <property type="evidence" value="ECO:0007669"/>
    <property type="project" value="InterPro"/>
</dbReference>
<dbReference type="Proteomes" id="UP000001514">
    <property type="component" value="Unassembled WGS sequence"/>
</dbReference>
<dbReference type="PANTHER" id="PTHR35460">
    <property type="entry name" value="TRNA LIGASE 1"/>
    <property type="match status" value="1"/>
</dbReference>
<keyword evidence="3" id="KW-1185">Reference proteome</keyword>
<evidence type="ECO:0000313" key="2">
    <source>
        <dbReference type="EMBL" id="EFJ06231.1"/>
    </source>
</evidence>
<dbReference type="OMA" id="KEMRHTP"/>
<name>D8TAX9_SELML</name>
<accession>D8TAX9</accession>
<dbReference type="PANTHER" id="PTHR35460:SF1">
    <property type="entry name" value="TRNA LIGASE 1"/>
    <property type="match status" value="1"/>
</dbReference>
<dbReference type="eggNOG" id="ENOG502QSM5">
    <property type="taxonomic scope" value="Eukaryota"/>
</dbReference>
<dbReference type="FunCoup" id="D8TAX9">
    <property type="interactions" value="1101"/>
</dbReference>
<dbReference type="AlphaFoldDB" id="D8TAX9"/>
<evidence type="ECO:0000256" key="1">
    <source>
        <dbReference type="SAM" id="MobiDB-lite"/>
    </source>
</evidence>
<dbReference type="EMBL" id="GL377705">
    <property type="protein sequence ID" value="EFJ06231.1"/>
    <property type="molecule type" value="Genomic_DNA"/>
</dbReference>
<dbReference type="InParanoid" id="D8TAX9"/>
<dbReference type="HOGENOM" id="CLU_008781_0_0_1"/>
<dbReference type="Gramene" id="EFJ06231">
    <property type="protein sequence ID" value="EFJ06231"/>
    <property type="gene ID" value="SELMODRAFT_186974"/>
</dbReference>
<dbReference type="KEGG" id="smo:SELMODRAFT_186974"/>
<proteinExistence type="predicted"/>
<dbReference type="InterPro" id="IPR038837">
    <property type="entry name" value="tRNA_ligase_1"/>
</dbReference>
<organism evidence="3">
    <name type="scientific">Selaginella moellendorffii</name>
    <name type="common">Spikemoss</name>
    <dbReference type="NCBI Taxonomy" id="88036"/>
    <lineage>
        <taxon>Eukaryota</taxon>
        <taxon>Viridiplantae</taxon>
        <taxon>Streptophyta</taxon>
        <taxon>Embryophyta</taxon>
        <taxon>Tracheophyta</taxon>
        <taxon>Lycopodiopsida</taxon>
        <taxon>Selaginellales</taxon>
        <taxon>Selaginellaceae</taxon>
        <taxon>Selaginella</taxon>
    </lineage>
</organism>